<feature type="signal peptide" evidence="12">
    <location>
        <begin position="1"/>
        <end position="32"/>
    </location>
</feature>
<evidence type="ECO:0000256" key="1">
    <source>
        <dbReference type="ARBA" id="ARBA00004571"/>
    </source>
</evidence>
<sequence>METRYFSMFPPVRSLLTALILTILFLPLQAHAAGGLKGSVTDKTDGEPVIGASVMLENTTLGAASDFDGNYAIQNIPAGTYNLKITGIGYAQQTKNITIADGQTATLNLQLGQTTIMASEVIIGAALYEQDRLDVPVTTSVVTTEEIREEPNPSLDQVIENIPGVNVTRSAGYSAATVQIRGSNTFQGGGIGTRVNAFYDGFPINSPETGGIVWTNVNMNAADKVEVVKGAASTLYGSAAMGGVVNVFGSLPDKFEVKGGASLGFYDATPDSDQSVYRDGYTPWLWNTYIGIGDKTDKFNYNLLYTHSEDDGYRDNSQTQLNDIKFKARYDIDASQYLQLTSYYNETEAGYVSTWPYDLELSPSFTTIYTPYPERAYDLADDVYTDDIVKRKNMLVGLNYVNLLTDNLSLDSRVYYTRNEYRIDYNPTDTAQVYGFSFPVPFPPFVYTLNVYDKDPGEYNENKTDRYGAGLKLDWRASEQHRLLFGIDGNIVDLASTQYRPDMPVPGELGDVQEKNIALFVQDEFKMTDRLTALLSLRYDWSGIDADEVSYTDYTSEADTTVTAAIENKSVDAISPRLALNFKAADDLSFRASVGKSFRAPTLSERFVRDAGLFVGNPNPALDKETMTGYEVGFFKNFGDKVSLDVAGYINDYDNLIESRNINPSGFPIIFLYENIAKARIWGIETSLNIRPTTALNFGLGYSYMNAKDKSSDGGALASSQNPEPDWLAYRPEHTASVSATWHPTNRLALNTNGRYVSQYKSVSTYSNLERENYPGDFIVFNAGAKYQATDNMKVSFLCKNITNEQYEEAEWFRAPGRSFILGFDFVY</sequence>
<evidence type="ECO:0000313" key="15">
    <source>
        <dbReference type="EMBL" id="ACF46980.1"/>
    </source>
</evidence>
<evidence type="ECO:0000256" key="4">
    <source>
        <dbReference type="ARBA" id="ARBA00022692"/>
    </source>
</evidence>
<dbReference type="Proteomes" id="UP000002725">
    <property type="component" value="Chromosome"/>
</dbReference>
<dbReference type="RefSeq" id="WP_012506513.1">
    <property type="nucleotide sequence ID" value="NC_011059.1"/>
</dbReference>
<dbReference type="Gene3D" id="2.60.40.1120">
    <property type="entry name" value="Carboxypeptidase-like, regulatory domain"/>
    <property type="match status" value="1"/>
</dbReference>
<accession>B4S534</accession>
<dbReference type="GO" id="GO:0009279">
    <property type="term" value="C:cell outer membrane"/>
    <property type="evidence" value="ECO:0007669"/>
    <property type="project" value="UniProtKB-SubCell"/>
</dbReference>
<keyword evidence="4 10" id="KW-0812">Transmembrane</keyword>
<feature type="chain" id="PRO_5002822548" evidence="12">
    <location>
        <begin position="33"/>
        <end position="828"/>
    </location>
</feature>
<evidence type="ECO:0000256" key="8">
    <source>
        <dbReference type="ARBA" id="ARBA00023170"/>
    </source>
</evidence>
<evidence type="ECO:0000259" key="14">
    <source>
        <dbReference type="Pfam" id="PF07715"/>
    </source>
</evidence>
<protein>
    <submittedName>
        <fullName evidence="15">TonB-dependent receptor</fullName>
    </submittedName>
</protein>
<reference evidence="15" key="1">
    <citation type="submission" date="2008-06" db="EMBL/GenBank/DDBJ databases">
        <title>Complete sequence of chromosome of Prosthecochloris aestuarii DSM 271.</title>
        <authorList>
            <consortium name="US DOE Joint Genome Institute"/>
            <person name="Lucas S."/>
            <person name="Copeland A."/>
            <person name="Lapidus A."/>
            <person name="Glavina del Rio T."/>
            <person name="Dalin E."/>
            <person name="Tice H."/>
            <person name="Bruce D."/>
            <person name="Goodwin L."/>
            <person name="Pitluck S."/>
            <person name="Schmutz J."/>
            <person name="Larimer F."/>
            <person name="Land M."/>
            <person name="Hauser L."/>
            <person name="Kyrpides N."/>
            <person name="Anderson I."/>
            <person name="Liu Z."/>
            <person name="Li T."/>
            <person name="Zhao F."/>
            <person name="Overmann J."/>
            <person name="Bryant D.A."/>
            <person name="Richardson P."/>
        </authorList>
    </citation>
    <scope>NUCLEOTIDE SEQUENCE [LARGE SCALE GENOMIC DNA]</scope>
    <source>
        <strain evidence="15">DSM 271</strain>
    </source>
</reference>
<dbReference type="Gene3D" id="2.40.170.20">
    <property type="entry name" value="TonB-dependent receptor, beta-barrel domain"/>
    <property type="match status" value="1"/>
</dbReference>
<keyword evidence="9 10" id="KW-0998">Cell outer membrane</keyword>
<dbReference type="AlphaFoldDB" id="B4S534"/>
<evidence type="ECO:0000256" key="11">
    <source>
        <dbReference type="RuleBase" id="RU003357"/>
    </source>
</evidence>
<keyword evidence="7 10" id="KW-0472">Membrane</keyword>
<evidence type="ECO:0000256" key="9">
    <source>
        <dbReference type="ARBA" id="ARBA00023237"/>
    </source>
</evidence>
<evidence type="ECO:0000256" key="10">
    <source>
        <dbReference type="PROSITE-ProRule" id="PRU01360"/>
    </source>
</evidence>
<keyword evidence="3 10" id="KW-1134">Transmembrane beta strand</keyword>
<evidence type="ECO:0000256" key="6">
    <source>
        <dbReference type="ARBA" id="ARBA00023077"/>
    </source>
</evidence>
<name>B4S534_PROA2</name>
<dbReference type="SUPFAM" id="SSF56935">
    <property type="entry name" value="Porins"/>
    <property type="match status" value="1"/>
</dbReference>
<evidence type="ECO:0000256" key="7">
    <source>
        <dbReference type="ARBA" id="ARBA00023136"/>
    </source>
</evidence>
<evidence type="ECO:0000313" key="16">
    <source>
        <dbReference type="Proteomes" id="UP000002725"/>
    </source>
</evidence>
<dbReference type="PROSITE" id="PS52016">
    <property type="entry name" value="TONB_DEPENDENT_REC_3"/>
    <property type="match status" value="1"/>
</dbReference>
<dbReference type="GO" id="GO:0044718">
    <property type="term" value="P:siderophore transmembrane transport"/>
    <property type="evidence" value="ECO:0007669"/>
    <property type="project" value="TreeGrafter"/>
</dbReference>
<keyword evidence="8 15" id="KW-0675">Receptor</keyword>
<dbReference type="Pfam" id="PF13715">
    <property type="entry name" value="CarbopepD_reg_2"/>
    <property type="match status" value="1"/>
</dbReference>
<dbReference type="InterPro" id="IPR012910">
    <property type="entry name" value="Plug_dom"/>
</dbReference>
<dbReference type="EMBL" id="CP001108">
    <property type="protein sequence ID" value="ACF46980.1"/>
    <property type="molecule type" value="Genomic_DNA"/>
</dbReference>
<dbReference type="Pfam" id="PF00593">
    <property type="entry name" value="TonB_dep_Rec_b-barrel"/>
    <property type="match status" value="1"/>
</dbReference>
<evidence type="ECO:0000256" key="3">
    <source>
        <dbReference type="ARBA" id="ARBA00022452"/>
    </source>
</evidence>
<comment type="subcellular location">
    <subcellularLocation>
        <location evidence="1 10">Cell outer membrane</location>
        <topology evidence="1 10">Multi-pass membrane protein</topology>
    </subcellularLocation>
</comment>
<comment type="similarity">
    <text evidence="10 11">Belongs to the TonB-dependent receptor family.</text>
</comment>
<gene>
    <name evidence="15" type="ordered locus">Paes_1968</name>
</gene>
<proteinExistence type="inferred from homology"/>
<dbReference type="Gene3D" id="2.170.130.10">
    <property type="entry name" value="TonB-dependent receptor, plug domain"/>
    <property type="match status" value="1"/>
</dbReference>
<organism evidence="15 16">
    <name type="scientific">Prosthecochloris aestuarii (strain DSM 271 / SK 413)</name>
    <dbReference type="NCBI Taxonomy" id="290512"/>
    <lineage>
        <taxon>Bacteria</taxon>
        <taxon>Pseudomonadati</taxon>
        <taxon>Chlorobiota</taxon>
        <taxon>Chlorobiia</taxon>
        <taxon>Chlorobiales</taxon>
        <taxon>Chlorobiaceae</taxon>
        <taxon>Prosthecochloris</taxon>
    </lineage>
</organism>
<dbReference type="SUPFAM" id="SSF49464">
    <property type="entry name" value="Carboxypeptidase regulatory domain-like"/>
    <property type="match status" value="1"/>
</dbReference>
<dbReference type="HOGENOM" id="CLU_008287_18_0_10"/>
<evidence type="ECO:0000259" key="13">
    <source>
        <dbReference type="Pfam" id="PF00593"/>
    </source>
</evidence>
<dbReference type="InterPro" id="IPR008969">
    <property type="entry name" value="CarboxyPept-like_regulatory"/>
</dbReference>
<evidence type="ECO:0000256" key="5">
    <source>
        <dbReference type="ARBA" id="ARBA00022729"/>
    </source>
</evidence>
<keyword evidence="6 11" id="KW-0798">TonB box</keyword>
<dbReference type="InterPro" id="IPR039426">
    <property type="entry name" value="TonB-dep_rcpt-like"/>
</dbReference>
<feature type="domain" description="TonB-dependent receptor-like beta-barrel" evidence="13">
    <location>
        <begin position="357"/>
        <end position="802"/>
    </location>
</feature>
<dbReference type="InterPro" id="IPR000531">
    <property type="entry name" value="Beta-barrel_TonB"/>
</dbReference>
<keyword evidence="5 12" id="KW-0732">Signal</keyword>
<dbReference type="PANTHER" id="PTHR30069">
    <property type="entry name" value="TONB-DEPENDENT OUTER MEMBRANE RECEPTOR"/>
    <property type="match status" value="1"/>
</dbReference>
<dbReference type="InterPro" id="IPR036942">
    <property type="entry name" value="Beta-barrel_TonB_sf"/>
</dbReference>
<dbReference type="KEGG" id="paa:Paes_1968"/>
<dbReference type="eggNOG" id="COG4771">
    <property type="taxonomic scope" value="Bacteria"/>
</dbReference>
<evidence type="ECO:0000256" key="12">
    <source>
        <dbReference type="SAM" id="SignalP"/>
    </source>
</evidence>
<feature type="domain" description="TonB-dependent receptor plug" evidence="14">
    <location>
        <begin position="133"/>
        <end position="244"/>
    </location>
</feature>
<dbReference type="Pfam" id="PF07715">
    <property type="entry name" value="Plug"/>
    <property type="match status" value="1"/>
</dbReference>
<dbReference type="PANTHER" id="PTHR30069:SF29">
    <property type="entry name" value="HEMOGLOBIN AND HEMOGLOBIN-HAPTOGLOBIN-BINDING PROTEIN 1-RELATED"/>
    <property type="match status" value="1"/>
</dbReference>
<dbReference type="STRING" id="290512.Paes_1968"/>
<dbReference type="InterPro" id="IPR037066">
    <property type="entry name" value="Plug_dom_sf"/>
</dbReference>
<evidence type="ECO:0000256" key="2">
    <source>
        <dbReference type="ARBA" id="ARBA00022448"/>
    </source>
</evidence>
<dbReference type="CDD" id="cd01347">
    <property type="entry name" value="ligand_gated_channel"/>
    <property type="match status" value="1"/>
</dbReference>
<keyword evidence="16" id="KW-1185">Reference proteome</keyword>
<keyword evidence="2 10" id="KW-0813">Transport</keyword>
<dbReference type="GO" id="GO:0015344">
    <property type="term" value="F:siderophore uptake transmembrane transporter activity"/>
    <property type="evidence" value="ECO:0007669"/>
    <property type="project" value="TreeGrafter"/>
</dbReference>